<feature type="transmembrane region" description="Helical" evidence="2">
    <location>
        <begin position="79"/>
        <end position="102"/>
    </location>
</feature>
<feature type="transmembrane region" description="Helical" evidence="2">
    <location>
        <begin position="114"/>
        <end position="137"/>
    </location>
</feature>
<dbReference type="PANTHER" id="PTHR37013">
    <property type="entry name" value="INTEGRAL MEMBRANE PROTEIN (AFU_ORTHOLOGUE AFUA_1G05950)-RELATED"/>
    <property type="match status" value="1"/>
</dbReference>
<feature type="transmembrane region" description="Helical" evidence="2">
    <location>
        <begin position="157"/>
        <end position="175"/>
    </location>
</feature>
<reference evidence="4" key="1">
    <citation type="submission" date="2020-10" db="EMBL/GenBank/DDBJ databases">
        <title>High-Quality Genome Resource of Clonostachys rosea strain S41 by Oxford Nanopore Long-Read Sequencing.</title>
        <authorList>
            <person name="Wang H."/>
        </authorList>
    </citation>
    <scope>NUCLEOTIDE SEQUENCE</scope>
    <source>
        <strain evidence="4">S41</strain>
    </source>
</reference>
<evidence type="ECO:0000256" key="1">
    <source>
        <dbReference type="SAM" id="MobiDB-lite"/>
    </source>
</evidence>
<evidence type="ECO:0000259" key="3">
    <source>
        <dbReference type="Pfam" id="PF24802"/>
    </source>
</evidence>
<name>A0A8H7KEY9_BIOOC</name>
<dbReference type="EMBL" id="JADCTT010000009">
    <property type="protein sequence ID" value="KAF9748403.1"/>
    <property type="molecule type" value="Genomic_DNA"/>
</dbReference>
<dbReference type="Proteomes" id="UP000616885">
    <property type="component" value="Unassembled WGS sequence"/>
</dbReference>
<protein>
    <recommendedName>
        <fullName evidence="3">DUF7703 domain-containing protein</fullName>
    </recommendedName>
</protein>
<proteinExistence type="predicted"/>
<comment type="caution">
    <text evidence="4">The sequence shown here is derived from an EMBL/GenBank/DDBJ whole genome shotgun (WGS) entry which is preliminary data.</text>
</comment>
<evidence type="ECO:0000313" key="5">
    <source>
        <dbReference type="Proteomes" id="UP000616885"/>
    </source>
</evidence>
<dbReference type="AlphaFoldDB" id="A0A8H7KEY9"/>
<feature type="transmembrane region" description="Helical" evidence="2">
    <location>
        <begin position="6"/>
        <end position="28"/>
    </location>
</feature>
<feature type="domain" description="DUF7703" evidence="3">
    <location>
        <begin position="8"/>
        <end position="250"/>
    </location>
</feature>
<gene>
    <name evidence="4" type="ORF">IM811_017908</name>
</gene>
<organism evidence="4 5">
    <name type="scientific">Bionectria ochroleuca</name>
    <name type="common">Gliocladium roseum</name>
    <dbReference type="NCBI Taxonomy" id="29856"/>
    <lineage>
        <taxon>Eukaryota</taxon>
        <taxon>Fungi</taxon>
        <taxon>Dikarya</taxon>
        <taxon>Ascomycota</taxon>
        <taxon>Pezizomycotina</taxon>
        <taxon>Sordariomycetes</taxon>
        <taxon>Hypocreomycetidae</taxon>
        <taxon>Hypocreales</taxon>
        <taxon>Bionectriaceae</taxon>
        <taxon>Clonostachys</taxon>
    </lineage>
</organism>
<sequence length="331" mass="37423">MADDGYSGGIVVTIANAMVIAGFFAISLYNVLEINIQVFFTFLKWKGLYFWSLLISSWGIVLHSVGFLLQFFQLCTNDYVNITIITLGGIPMVIGQSVVLYSRLHLIVYDRRKIRWVLIMIISSFFLFTVPPTILNYGSNSSNPAPFIGPFKVYEKVMLFGFAAQEITISGIYLWETRKMLRVMEPGMSEAPRRVMRHLIYVNILVILMDLSIIGTELGGLHDIQTTYKSAVYSVKLKLEFPVLNQLRNLVKREGRGYSWSSSHLSSVRSPGQGYDLSTRRHSSVMQPVFFQQQISPSIAPRQSPLKPKALPDVESCTPPEDYFLSGKPPK</sequence>
<keyword evidence="2" id="KW-0812">Transmembrane</keyword>
<feature type="transmembrane region" description="Helical" evidence="2">
    <location>
        <begin position="48"/>
        <end position="73"/>
    </location>
</feature>
<feature type="region of interest" description="Disordered" evidence="1">
    <location>
        <begin position="296"/>
        <end position="331"/>
    </location>
</feature>
<evidence type="ECO:0000313" key="4">
    <source>
        <dbReference type="EMBL" id="KAF9748403.1"/>
    </source>
</evidence>
<dbReference type="Pfam" id="PF24802">
    <property type="entry name" value="DUF7703"/>
    <property type="match status" value="1"/>
</dbReference>
<evidence type="ECO:0000256" key="2">
    <source>
        <dbReference type="SAM" id="Phobius"/>
    </source>
</evidence>
<dbReference type="InterPro" id="IPR056120">
    <property type="entry name" value="DUF7703"/>
</dbReference>
<feature type="transmembrane region" description="Helical" evidence="2">
    <location>
        <begin position="195"/>
        <end position="215"/>
    </location>
</feature>
<keyword evidence="2" id="KW-1133">Transmembrane helix</keyword>
<keyword evidence="2" id="KW-0472">Membrane</keyword>
<accession>A0A8H7KEY9</accession>
<dbReference type="PANTHER" id="PTHR37013:SF3">
    <property type="entry name" value="INTEGRAL MEMBRANE PROTEIN (AFU_ORTHOLOGUE AFUA_1G05950)"/>
    <property type="match status" value="1"/>
</dbReference>